<dbReference type="RefSeq" id="WP_066492643.1">
    <property type="nucleotide sequence ID" value="NZ_LT596207.1"/>
</dbReference>
<dbReference type="InterPro" id="IPR024047">
    <property type="entry name" value="MM3350-like_sf"/>
</dbReference>
<accession>A0A540R826</accession>
<dbReference type="GeneID" id="79852124"/>
<sequence>MISHMITLTSINSYETLSRTLIVPEATTFDDLHHLICAAFNFDATGFHYFEVEPTSLSDDPYDFHHPESYDCVIEALETDAVIRYEGGPGEEWTIEVEHLQYSHRMHRRAMLVDACGATPPPGTSFDDWYTVQGIIKAVQKKGTKLTDEQLNTCERVLGTRSIKQIRISDADPRRAKLATLTDAVRSVVITGELQASPQFELARATLGPALPFWKTQQFEDAAIAAAQAGTSVPAFLADQLDIPGLDALVGAFVSTEQFGLSDSGAATVGRAVKKIVRMAPTLRLNEDPHPPLSFDDAARIIRSVHPVPLCEHHTIAVAGIMIENLANMQLLVLDREKGAVRVTAEALELTELAPAELGRALLDYYPVGNRDRLILDSLLSLYFLYSDLVFHPLADMRGVHITQVQNEFLDHVEEALWPRQGGGLIHSYVDHILSSAACLGLRDREAPRGCIHLPPDVIGFLQEALRRALPEMLAQDRSSSSTVDAPQAPLSDVLAVAN</sequence>
<evidence type="ECO:0000259" key="1">
    <source>
        <dbReference type="Pfam" id="PF07929"/>
    </source>
</evidence>
<dbReference type="Proteomes" id="UP000318080">
    <property type="component" value="Unassembled WGS sequence"/>
</dbReference>
<dbReference type="AlphaFoldDB" id="A0A540R826"/>
<comment type="caution">
    <text evidence="2">The sequence shown here is derived from an EMBL/GenBank/DDBJ whole genome shotgun (WGS) entry which is preliminary data.</text>
</comment>
<organism evidence="2 3">
    <name type="scientific">Corynebacterium phoceense</name>
    <dbReference type="NCBI Taxonomy" id="1686286"/>
    <lineage>
        <taxon>Bacteria</taxon>
        <taxon>Bacillati</taxon>
        <taxon>Actinomycetota</taxon>
        <taxon>Actinomycetes</taxon>
        <taxon>Mycobacteriales</taxon>
        <taxon>Corynebacteriaceae</taxon>
        <taxon>Corynebacterium</taxon>
    </lineage>
</organism>
<dbReference type="InterPro" id="IPR012912">
    <property type="entry name" value="Plasmid_pRiA4b_Orf3-like"/>
</dbReference>
<dbReference type="Pfam" id="PF07929">
    <property type="entry name" value="PRiA4_ORF3"/>
    <property type="match status" value="1"/>
</dbReference>
<name>A0A540R826_9CORY</name>
<dbReference type="EMBL" id="VHIR01000005">
    <property type="protein sequence ID" value="TQE43890.1"/>
    <property type="molecule type" value="Genomic_DNA"/>
</dbReference>
<gene>
    <name evidence="2" type="ORF">EJK80_04985</name>
</gene>
<protein>
    <submittedName>
        <fullName evidence="2">Plasmid pRiA4b ORF-3 family protein</fullName>
    </submittedName>
</protein>
<dbReference type="Gene3D" id="3.10.290.30">
    <property type="entry name" value="MM3350-like"/>
    <property type="match status" value="1"/>
</dbReference>
<reference evidence="2 3" key="1">
    <citation type="submission" date="2019-06" db="EMBL/GenBank/DDBJ databases">
        <title>Draft genome of C. phoceense Strain 272.</title>
        <authorList>
            <person name="Pacheco L.G.C."/>
            <person name="Barberis C.M."/>
            <person name="Almuzara M.N."/>
            <person name="Traglia G.M."/>
            <person name="Santos C.S."/>
            <person name="Rocha D.J.P.G."/>
            <person name="Aguiar E.R.G.R."/>
            <person name="Vay C.A."/>
        </authorList>
    </citation>
    <scope>NUCLEOTIDE SEQUENCE [LARGE SCALE GENOMIC DNA]</scope>
    <source>
        <strain evidence="2 3">272</strain>
    </source>
</reference>
<keyword evidence="3" id="KW-1185">Reference proteome</keyword>
<evidence type="ECO:0000313" key="3">
    <source>
        <dbReference type="Proteomes" id="UP000318080"/>
    </source>
</evidence>
<dbReference type="SUPFAM" id="SSF159941">
    <property type="entry name" value="MM3350-like"/>
    <property type="match status" value="1"/>
</dbReference>
<evidence type="ECO:0000313" key="2">
    <source>
        <dbReference type="EMBL" id="TQE43890.1"/>
    </source>
</evidence>
<proteinExistence type="predicted"/>
<feature type="domain" description="Plasmid pRiA4b Orf3-like" evidence="1">
    <location>
        <begin position="6"/>
        <end position="121"/>
    </location>
</feature>